<feature type="transmembrane region" description="Helical" evidence="9">
    <location>
        <begin position="254"/>
        <end position="276"/>
    </location>
</feature>
<dbReference type="Proteomes" id="UP000295304">
    <property type="component" value="Unassembled WGS sequence"/>
</dbReference>
<dbReference type="InterPro" id="IPR051449">
    <property type="entry name" value="ABC-2_transporter_component"/>
</dbReference>
<feature type="transmembrane region" description="Helical" evidence="9">
    <location>
        <begin position="370"/>
        <end position="392"/>
    </location>
</feature>
<keyword evidence="6 9" id="KW-1133">Transmembrane helix</keyword>
<keyword evidence="4" id="KW-1003">Cell membrane</keyword>
<dbReference type="PANTHER" id="PTHR30294">
    <property type="entry name" value="MEMBRANE COMPONENT OF ABC TRANSPORTER YHHJ-RELATED"/>
    <property type="match status" value="1"/>
</dbReference>
<evidence type="ECO:0000259" key="10">
    <source>
        <dbReference type="PROSITE" id="PS51012"/>
    </source>
</evidence>
<protein>
    <submittedName>
        <fullName evidence="11">ABC-2 type transport system permease protein</fullName>
    </submittedName>
</protein>
<keyword evidence="5 9" id="KW-0812">Transmembrane</keyword>
<gene>
    <name evidence="11" type="ORF">EDD55_110152</name>
</gene>
<dbReference type="PROSITE" id="PS51012">
    <property type="entry name" value="ABC_TM2"/>
    <property type="match status" value="1"/>
</dbReference>
<accession>A0A4R3J5R9</accession>
<dbReference type="Gene3D" id="3.40.1710.10">
    <property type="entry name" value="abc type-2 transporter like domain"/>
    <property type="match status" value="1"/>
</dbReference>
<dbReference type="AlphaFoldDB" id="A0A4R3J5R9"/>
<feature type="transmembrane region" description="Helical" evidence="9">
    <location>
        <begin position="283"/>
        <end position="308"/>
    </location>
</feature>
<dbReference type="EMBL" id="SLZW01000010">
    <property type="protein sequence ID" value="TCS60675.1"/>
    <property type="molecule type" value="Genomic_DNA"/>
</dbReference>
<comment type="caution">
    <text evidence="11">The sequence shown here is derived from an EMBL/GenBank/DDBJ whole genome shotgun (WGS) entry which is preliminary data.</text>
</comment>
<feature type="domain" description="ABC transmembrane type-2" evidence="10">
    <location>
        <begin position="146"/>
        <end position="398"/>
    </location>
</feature>
<feature type="transmembrane region" description="Helical" evidence="9">
    <location>
        <begin position="205"/>
        <end position="228"/>
    </location>
</feature>
<dbReference type="PANTHER" id="PTHR30294:SF29">
    <property type="entry name" value="MULTIDRUG ABC TRANSPORTER PERMEASE YBHS-RELATED"/>
    <property type="match status" value="1"/>
</dbReference>
<name>A0A4R3J5R9_9PROT</name>
<comment type="subcellular location">
    <subcellularLocation>
        <location evidence="1">Cell membrane</location>
        <topology evidence="1">Multi-pass membrane protein</topology>
    </subcellularLocation>
</comment>
<dbReference type="GO" id="GO:0140359">
    <property type="term" value="F:ABC-type transporter activity"/>
    <property type="evidence" value="ECO:0007669"/>
    <property type="project" value="InterPro"/>
</dbReference>
<organism evidence="11 12">
    <name type="scientific">Varunaivibrio sulfuroxidans</name>
    <dbReference type="NCBI Taxonomy" id="1773489"/>
    <lineage>
        <taxon>Bacteria</taxon>
        <taxon>Pseudomonadati</taxon>
        <taxon>Pseudomonadota</taxon>
        <taxon>Alphaproteobacteria</taxon>
        <taxon>Rhodospirillales</taxon>
        <taxon>Magnetovibrionaceae</taxon>
        <taxon>Varunaivibrio</taxon>
    </lineage>
</organism>
<keyword evidence="3" id="KW-0813">Transport</keyword>
<evidence type="ECO:0000313" key="12">
    <source>
        <dbReference type="Proteomes" id="UP000295304"/>
    </source>
</evidence>
<reference evidence="11 12" key="1">
    <citation type="submission" date="2019-03" db="EMBL/GenBank/DDBJ databases">
        <title>Genomic Encyclopedia of Type Strains, Phase IV (KMG-IV): sequencing the most valuable type-strain genomes for metagenomic binning, comparative biology and taxonomic classification.</title>
        <authorList>
            <person name="Goeker M."/>
        </authorList>
    </citation>
    <scope>NUCLEOTIDE SEQUENCE [LARGE SCALE GENOMIC DNA]</scope>
    <source>
        <strain evidence="11 12">DSM 101688</strain>
    </source>
</reference>
<evidence type="ECO:0000256" key="1">
    <source>
        <dbReference type="ARBA" id="ARBA00004651"/>
    </source>
</evidence>
<feature type="region of interest" description="Disordered" evidence="8">
    <location>
        <begin position="1"/>
        <end position="25"/>
    </location>
</feature>
<evidence type="ECO:0000256" key="7">
    <source>
        <dbReference type="ARBA" id="ARBA00023136"/>
    </source>
</evidence>
<keyword evidence="7 9" id="KW-0472">Membrane</keyword>
<comment type="similarity">
    <text evidence="2">Belongs to the ABC-2 integral membrane protein family.</text>
</comment>
<dbReference type="Pfam" id="PF12698">
    <property type="entry name" value="ABC2_membrane_3"/>
    <property type="match status" value="1"/>
</dbReference>
<feature type="transmembrane region" description="Helical" evidence="9">
    <location>
        <begin position="314"/>
        <end position="334"/>
    </location>
</feature>
<evidence type="ECO:0000256" key="9">
    <source>
        <dbReference type="SAM" id="Phobius"/>
    </source>
</evidence>
<evidence type="ECO:0000256" key="8">
    <source>
        <dbReference type="SAM" id="MobiDB-lite"/>
    </source>
</evidence>
<dbReference type="RefSeq" id="WP_243644864.1">
    <property type="nucleotide sequence ID" value="NZ_CP119676.1"/>
</dbReference>
<dbReference type="GO" id="GO:0005886">
    <property type="term" value="C:plasma membrane"/>
    <property type="evidence" value="ECO:0007669"/>
    <property type="project" value="UniProtKB-SubCell"/>
</dbReference>
<evidence type="ECO:0000256" key="3">
    <source>
        <dbReference type="ARBA" id="ARBA00022448"/>
    </source>
</evidence>
<proteinExistence type="inferred from homology"/>
<evidence type="ECO:0000256" key="6">
    <source>
        <dbReference type="ARBA" id="ARBA00022989"/>
    </source>
</evidence>
<evidence type="ECO:0000313" key="11">
    <source>
        <dbReference type="EMBL" id="TCS60675.1"/>
    </source>
</evidence>
<sequence length="400" mass="43307">MIAGRTDAPKASPEMPSDENFGDTPKRASRLRRIAALAKKEAIEVVRDPSSILIAFVMPLILLFLFGYGVSLDVNKIKVGIVLEDSSPDAQSFAGAVADSRFFSARIARARHAFVDDLVAGRIRGIIVVPIDFTARLNHPGETAPVQVIADGTQPNTASFVHNYVTGVWSGWLRQRALERGRHIHLPIVAAPRFWFNAKLTSRNFLVPGSVAIIMTLIGTLLTALVIAREWERGTMEAIMATPVTAGELLIGKIIPYFLLAMASMVVCTLIAVFLFQVPLRGSIGALVAVSSAFLVPALGQGYLISAITKNQFVASQIALFSAFLPAVLLSGFVFEIGSMPKAIQIITHIVPARYFVSSLQTVFMAGDFWALLLPNIAAMLGIGVLFLVLALRNTKKRLD</sequence>
<keyword evidence="12" id="KW-1185">Reference proteome</keyword>
<evidence type="ECO:0000256" key="5">
    <source>
        <dbReference type="ARBA" id="ARBA00022692"/>
    </source>
</evidence>
<feature type="transmembrane region" description="Helical" evidence="9">
    <location>
        <begin position="52"/>
        <end position="70"/>
    </location>
</feature>
<evidence type="ECO:0000256" key="2">
    <source>
        <dbReference type="ARBA" id="ARBA00007783"/>
    </source>
</evidence>
<dbReference type="InterPro" id="IPR047817">
    <property type="entry name" value="ABC2_TM_bact-type"/>
</dbReference>
<dbReference type="InterPro" id="IPR013525">
    <property type="entry name" value="ABC2_TM"/>
</dbReference>
<evidence type="ECO:0000256" key="4">
    <source>
        <dbReference type="ARBA" id="ARBA00022475"/>
    </source>
</evidence>